<keyword evidence="3" id="KW-1185">Reference proteome</keyword>
<feature type="compositionally biased region" description="Acidic residues" evidence="1">
    <location>
        <begin position="572"/>
        <end position="594"/>
    </location>
</feature>
<accession>A0AAD7J7F3</accession>
<feature type="region of interest" description="Disordered" evidence="1">
    <location>
        <begin position="131"/>
        <end position="190"/>
    </location>
</feature>
<feature type="region of interest" description="Disordered" evidence="1">
    <location>
        <begin position="567"/>
        <end position="646"/>
    </location>
</feature>
<proteinExistence type="predicted"/>
<feature type="compositionally biased region" description="Basic and acidic residues" evidence="1">
    <location>
        <begin position="136"/>
        <end position="146"/>
    </location>
</feature>
<reference evidence="2" key="1">
    <citation type="submission" date="2023-03" db="EMBL/GenBank/DDBJ databases">
        <title>Massive genome expansion in bonnet fungi (Mycena s.s.) driven by repeated elements and novel gene families across ecological guilds.</title>
        <authorList>
            <consortium name="Lawrence Berkeley National Laboratory"/>
            <person name="Harder C.B."/>
            <person name="Miyauchi S."/>
            <person name="Viragh M."/>
            <person name="Kuo A."/>
            <person name="Thoen E."/>
            <person name="Andreopoulos B."/>
            <person name="Lu D."/>
            <person name="Skrede I."/>
            <person name="Drula E."/>
            <person name="Henrissat B."/>
            <person name="Morin E."/>
            <person name="Kohler A."/>
            <person name="Barry K."/>
            <person name="LaButti K."/>
            <person name="Morin E."/>
            <person name="Salamov A."/>
            <person name="Lipzen A."/>
            <person name="Mereny Z."/>
            <person name="Hegedus B."/>
            <person name="Baldrian P."/>
            <person name="Stursova M."/>
            <person name="Weitz H."/>
            <person name="Taylor A."/>
            <person name="Grigoriev I.V."/>
            <person name="Nagy L.G."/>
            <person name="Martin F."/>
            <person name="Kauserud H."/>
        </authorList>
    </citation>
    <scope>NUCLEOTIDE SEQUENCE</scope>
    <source>
        <strain evidence="2">CBHHK188m</strain>
    </source>
</reference>
<name>A0AAD7J7F3_9AGAR</name>
<feature type="region of interest" description="Disordered" evidence="1">
    <location>
        <begin position="219"/>
        <end position="297"/>
    </location>
</feature>
<protein>
    <submittedName>
        <fullName evidence="2">Uncharacterized protein</fullName>
    </submittedName>
</protein>
<feature type="compositionally biased region" description="Pro residues" evidence="1">
    <location>
        <begin position="599"/>
        <end position="609"/>
    </location>
</feature>
<dbReference type="Proteomes" id="UP001215280">
    <property type="component" value="Unassembled WGS sequence"/>
</dbReference>
<sequence length="646" mass="70869">MGSPKSKPSAARPKARPKVSPSSVLFDAFNHHLAYALGLHLLDPDSISDYARPELKAVVMSALPVLRYLKRNVNLHDLNEQARVFYGGINRVMERLHTIPKEWYNFCVDEDIYPSDAASIIKAIPPARTKISLGPGDHRPLDKSFENFDQSDPTPAQIQGFLNNLPAVPPRSPSPDPGSEPEPGPVASSSRLIARAAAPTGLTKKRSFDSADLDALVQDKIQPSEAEPPLDAKPGRVRDLREKKKARVVSPEALPAKPKKGKKGKEKADSNKIPDAPQHAHRSSGSGTPSRSDKDPDATKISKLIAARVQQAKGSKAGTPGESLLFNYNLGDPDDIYLYLIRKKAQLAPERFFTGHPTTTAHRRLDSDTYVERFESLELIDVQKILEVDIKDTLIPEEPCAFCILHRVECVPIAFGHGCLNCFLKGFRYCCHTATMSELIKFHVDFADRFAAASPTTGIIVDQFQHTVTRLASITSLYNDASVDFAEAFDHLVRHFNTCVERFGDETFATRFLDSSSAVRDHLADLVAQFRGTYKSFKNLDMSDVNFGMPPRPLSTVRALIDIARDPSESVEAVDVDAAGEEEAESEEAEEEVEESRPATPPKPAPKPSSRPSATKPSSTPKKPASKPSPARPPSTRSRAAPKGQE</sequence>
<organism evidence="2 3">
    <name type="scientific">Mycena maculata</name>
    <dbReference type="NCBI Taxonomy" id="230809"/>
    <lineage>
        <taxon>Eukaryota</taxon>
        <taxon>Fungi</taxon>
        <taxon>Dikarya</taxon>
        <taxon>Basidiomycota</taxon>
        <taxon>Agaricomycotina</taxon>
        <taxon>Agaricomycetes</taxon>
        <taxon>Agaricomycetidae</taxon>
        <taxon>Agaricales</taxon>
        <taxon>Marasmiineae</taxon>
        <taxon>Mycenaceae</taxon>
        <taxon>Mycena</taxon>
    </lineage>
</organism>
<evidence type="ECO:0000313" key="2">
    <source>
        <dbReference type="EMBL" id="KAJ7758817.1"/>
    </source>
</evidence>
<dbReference type="AlphaFoldDB" id="A0AAD7J7F3"/>
<feature type="compositionally biased region" description="Pro residues" evidence="1">
    <location>
        <begin position="167"/>
        <end position="184"/>
    </location>
</feature>
<feature type="compositionally biased region" description="Low complexity" evidence="1">
    <location>
        <begin position="610"/>
        <end position="646"/>
    </location>
</feature>
<dbReference type="EMBL" id="JARJLG010000054">
    <property type="protein sequence ID" value="KAJ7758817.1"/>
    <property type="molecule type" value="Genomic_DNA"/>
</dbReference>
<feature type="compositionally biased region" description="Polar residues" evidence="1">
    <location>
        <begin position="147"/>
        <end position="162"/>
    </location>
</feature>
<feature type="compositionally biased region" description="Basic and acidic residues" evidence="1">
    <location>
        <begin position="233"/>
        <end position="242"/>
    </location>
</feature>
<evidence type="ECO:0000313" key="3">
    <source>
        <dbReference type="Proteomes" id="UP001215280"/>
    </source>
</evidence>
<evidence type="ECO:0000256" key="1">
    <source>
        <dbReference type="SAM" id="MobiDB-lite"/>
    </source>
</evidence>
<gene>
    <name evidence="2" type="ORF">DFH07DRAFT_958210</name>
</gene>
<comment type="caution">
    <text evidence="2">The sequence shown here is derived from an EMBL/GenBank/DDBJ whole genome shotgun (WGS) entry which is preliminary data.</text>
</comment>